<dbReference type="HOGENOM" id="CLU_683767_0_0_1"/>
<feature type="compositionally biased region" description="Basic and acidic residues" evidence="1">
    <location>
        <begin position="323"/>
        <end position="338"/>
    </location>
</feature>
<feature type="compositionally biased region" description="Basic and acidic residues" evidence="1">
    <location>
        <begin position="159"/>
        <end position="180"/>
    </location>
</feature>
<feature type="compositionally biased region" description="Low complexity" evidence="1">
    <location>
        <begin position="361"/>
        <end position="381"/>
    </location>
</feature>
<dbReference type="EMBL" id="GL380067">
    <property type="protein sequence ID" value="EGT45079.1"/>
    <property type="molecule type" value="Genomic_DNA"/>
</dbReference>
<name>G0P4S1_CAEBE</name>
<feature type="compositionally biased region" description="Low complexity" evidence="1">
    <location>
        <begin position="273"/>
        <end position="295"/>
    </location>
</feature>
<keyword evidence="3" id="KW-1185">Reference proteome</keyword>
<protein>
    <submittedName>
        <fullName evidence="2">Uncharacterized protein</fullName>
    </submittedName>
</protein>
<gene>
    <name evidence="2" type="ORF">CAEBREN_28906</name>
</gene>
<feature type="region of interest" description="Disordered" evidence="1">
    <location>
        <begin position="20"/>
        <end position="39"/>
    </location>
</feature>
<dbReference type="FunCoup" id="G0P4S1">
    <property type="interactions" value="1899"/>
</dbReference>
<dbReference type="AlphaFoldDB" id="G0P4S1"/>
<dbReference type="STRING" id="135651.G0P4S1"/>
<evidence type="ECO:0000256" key="1">
    <source>
        <dbReference type="SAM" id="MobiDB-lite"/>
    </source>
</evidence>
<accession>G0P4S1</accession>
<feature type="compositionally biased region" description="Low complexity" evidence="1">
    <location>
        <begin position="304"/>
        <end position="313"/>
    </location>
</feature>
<dbReference type="Proteomes" id="UP000008068">
    <property type="component" value="Unassembled WGS sequence"/>
</dbReference>
<feature type="compositionally biased region" description="Polar residues" evidence="1">
    <location>
        <begin position="138"/>
        <end position="150"/>
    </location>
</feature>
<sequence length="419" mass="45393">MIDAYKGEEHKRKEIELNLKRQELEFPEKKRKGSSKPRNIHIVTKPCNHVIQKNSRELIVRQVNETPNDEVNCEIAGQPPPGAHQMAPPTNPTLPIVNPHQIRTMDQFQQQYVLVPVEMMSNVVKVRRSRSKAPRPQRSVSVESVATQTSDRSDDEESHLERKNSEDWLTGFDEKDGERIDVDEEYDEQESERFMRRRREFDEKHGSKKWHTPPPPPPPAEVASDEVRVSIESDAPPSPSEDLDPPTSSGSPGLSENDANPLAGPGVPDPKKTGPGSPGAKKSSGSAPIAPSGAKRSPDKKNPGSDTSGTSGSAPPPPGIGPEDPKASDDPKASKDPKANPNGDKSYVASQYFGQPGENLSALSSNPPAAPKSSSPAARPSIFPYFVDPKAPSPSVSTSKASSKLTDPDPENTESSCAL</sequence>
<dbReference type="eggNOG" id="ENOG502RWNH">
    <property type="taxonomic scope" value="Eukaryota"/>
</dbReference>
<evidence type="ECO:0000313" key="3">
    <source>
        <dbReference type="Proteomes" id="UP000008068"/>
    </source>
</evidence>
<dbReference type="InParanoid" id="G0P4S1"/>
<feature type="compositionally biased region" description="Polar residues" evidence="1">
    <location>
        <begin position="246"/>
        <end position="258"/>
    </location>
</feature>
<organism evidence="3">
    <name type="scientific">Caenorhabditis brenneri</name>
    <name type="common">Nematode worm</name>
    <dbReference type="NCBI Taxonomy" id="135651"/>
    <lineage>
        <taxon>Eukaryota</taxon>
        <taxon>Metazoa</taxon>
        <taxon>Ecdysozoa</taxon>
        <taxon>Nematoda</taxon>
        <taxon>Chromadorea</taxon>
        <taxon>Rhabditida</taxon>
        <taxon>Rhabditina</taxon>
        <taxon>Rhabditomorpha</taxon>
        <taxon>Rhabditoidea</taxon>
        <taxon>Rhabditidae</taxon>
        <taxon>Peloderinae</taxon>
        <taxon>Caenorhabditis</taxon>
    </lineage>
</organism>
<evidence type="ECO:0000313" key="2">
    <source>
        <dbReference type="EMBL" id="EGT45079.1"/>
    </source>
</evidence>
<dbReference type="OrthoDB" id="5865339at2759"/>
<proteinExistence type="predicted"/>
<feature type="compositionally biased region" description="Basic and acidic residues" evidence="1">
    <location>
        <begin position="191"/>
        <end position="205"/>
    </location>
</feature>
<reference evidence="3" key="1">
    <citation type="submission" date="2011-07" db="EMBL/GenBank/DDBJ databases">
        <authorList>
            <consortium name="Caenorhabditis brenneri Sequencing and Analysis Consortium"/>
            <person name="Wilson R.K."/>
        </authorList>
    </citation>
    <scope>NUCLEOTIDE SEQUENCE [LARGE SCALE GENOMIC DNA]</scope>
    <source>
        <strain evidence="3">PB2801</strain>
    </source>
</reference>
<feature type="region of interest" description="Disordered" evidence="1">
    <location>
        <begin position="128"/>
        <end position="419"/>
    </location>
</feature>
<feature type="compositionally biased region" description="Acidic residues" evidence="1">
    <location>
        <begin position="181"/>
        <end position="190"/>
    </location>
</feature>
<feature type="compositionally biased region" description="Low complexity" evidence="1">
    <location>
        <begin position="389"/>
        <end position="404"/>
    </location>
</feature>
<feature type="compositionally biased region" description="Basic residues" evidence="1">
    <location>
        <begin position="29"/>
        <end position="39"/>
    </location>
</feature>